<dbReference type="RefSeq" id="WP_136962360.1">
    <property type="nucleotide sequence ID" value="NZ_CP039690.1"/>
</dbReference>
<dbReference type="OrthoDB" id="9795737at2"/>
<reference evidence="1 2" key="1">
    <citation type="submission" date="2019-04" db="EMBL/GenBank/DDBJ databases">
        <title>Phreatobacter aquaticus sp. nov.</title>
        <authorList>
            <person name="Choi A."/>
        </authorList>
    </citation>
    <scope>NUCLEOTIDE SEQUENCE [LARGE SCALE GENOMIC DNA]</scope>
    <source>
        <strain evidence="1 2">KCTC 52518</strain>
    </source>
</reference>
<evidence type="ECO:0000313" key="1">
    <source>
        <dbReference type="EMBL" id="QCI66922.1"/>
    </source>
</evidence>
<name>A0A4D7BGE0_9HYPH</name>
<keyword evidence="2" id="KW-1185">Reference proteome</keyword>
<proteinExistence type="predicted"/>
<dbReference type="EMBL" id="CP039690">
    <property type="protein sequence ID" value="QCI66922.1"/>
    <property type="molecule type" value="Genomic_DNA"/>
</dbReference>
<dbReference type="Pfam" id="PF08734">
    <property type="entry name" value="GYD"/>
    <property type="match status" value="1"/>
</dbReference>
<dbReference type="InterPro" id="IPR014845">
    <property type="entry name" value="GYD/TTHA1554"/>
</dbReference>
<dbReference type="KEGG" id="pstg:E8M01_23365"/>
<sequence>MTTYIMLANWTQQGVSKARDSATRLDAAKKALGDMGGEFKAFFMTMGRFDLVAVYEAPDDAVAARFTLQLGMLGNIRTETLKAFPEAAYREIIRSLG</sequence>
<evidence type="ECO:0000313" key="2">
    <source>
        <dbReference type="Proteomes" id="UP000298781"/>
    </source>
</evidence>
<dbReference type="Proteomes" id="UP000298781">
    <property type="component" value="Chromosome"/>
</dbReference>
<accession>A0A4D7BGE0</accession>
<gene>
    <name evidence="1" type="ORF">E8M01_23365</name>
</gene>
<dbReference type="AlphaFoldDB" id="A0A4D7BGE0"/>
<protein>
    <submittedName>
        <fullName evidence="1">GYD domain-containing protein</fullName>
    </submittedName>
</protein>
<organism evidence="1 2">
    <name type="scientific">Phreatobacter stygius</name>
    <dbReference type="NCBI Taxonomy" id="1940610"/>
    <lineage>
        <taxon>Bacteria</taxon>
        <taxon>Pseudomonadati</taxon>
        <taxon>Pseudomonadota</taxon>
        <taxon>Alphaproteobacteria</taxon>
        <taxon>Hyphomicrobiales</taxon>
        <taxon>Phreatobacteraceae</taxon>
        <taxon>Phreatobacter</taxon>
    </lineage>
</organism>